<proteinExistence type="predicted"/>
<protein>
    <recommendedName>
        <fullName evidence="3">Nudix hydrolase domain-containing protein</fullName>
    </recommendedName>
</protein>
<dbReference type="EMBL" id="CP118101">
    <property type="protein sequence ID" value="WDH83565.1"/>
    <property type="molecule type" value="Genomic_DNA"/>
</dbReference>
<reference evidence="1" key="1">
    <citation type="submission" date="2023-02" db="EMBL/GenBank/DDBJ databases">
        <title>Pathogen: clinical or host-associated sample.</title>
        <authorList>
            <person name="Hergert J."/>
            <person name="Casey R."/>
            <person name="Wagner J."/>
            <person name="Young E.L."/>
            <person name="Oakeson K.F."/>
        </authorList>
    </citation>
    <scope>NUCLEOTIDE SEQUENCE</scope>
    <source>
        <strain evidence="1">2022CK-00830</strain>
    </source>
</reference>
<sequence length="115" mass="13426">MKASYREIEEETGYKENEIENFTLKYILIEESHGELRQQYVYFSETHFIPSDEGELYWIHKSELLNLNISKAIRFTIQHYLANPDQTNICVGAVTADESEVSLIQWSTVKPTSSF</sequence>
<dbReference type="AlphaFoldDB" id="A0AAX3N4D2"/>
<dbReference type="SUPFAM" id="SSF55811">
    <property type="entry name" value="Nudix"/>
    <property type="match status" value="1"/>
</dbReference>
<dbReference type="Gene3D" id="3.90.79.10">
    <property type="entry name" value="Nucleoside Triphosphate Pyrophosphohydrolase"/>
    <property type="match status" value="1"/>
</dbReference>
<accession>A0AAX3N4D2</accession>
<dbReference type="InterPro" id="IPR015797">
    <property type="entry name" value="NUDIX_hydrolase-like_dom_sf"/>
</dbReference>
<evidence type="ECO:0000313" key="1">
    <source>
        <dbReference type="EMBL" id="WDH83565.1"/>
    </source>
</evidence>
<dbReference type="Proteomes" id="UP001220962">
    <property type="component" value="Chromosome"/>
</dbReference>
<gene>
    <name evidence="1" type="ORF">PUW23_04820</name>
</gene>
<name>A0AAX3N4D2_9BACL</name>
<organism evidence="1 2">
    <name type="scientific">Paenibacillus urinalis</name>
    <dbReference type="NCBI Taxonomy" id="521520"/>
    <lineage>
        <taxon>Bacteria</taxon>
        <taxon>Bacillati</taxon>
        <taxon>Bacillota</taxon>
        <taxon>Bacilli</taxon>
        <taxon>Bacillales</taxon>
        <taxon>Paenibacillaceae</taxon>
        <taxon>Paenibacillus</taxon>
    </lineage>
</organism>
<evidence type="ECO:0008006" key="3">
    <source>
        <dbReference type="Google" id="ProtNLM"/>
    </source>
</evidence>
<evidence type="ECO:0000313" key="2">
    <source>
        <dbReference type="Proteomes" id="UP001220962"/>
    </source>
</evidence>
<dbReference type="RefSeq" id="WP_052512240.1">
    <property type="nucleotide sequence ID" value="NZ_CP118101.1"/>
</dbReference>